<gene>
    <name evidence="4" type="primary">rsbU_3</name>
    <name evidence="4" type="ORF">Mal52_26290</name>
</gene>
<dbReference type="KEGG" id="sdyn:Mal52_26290"/>
<protein>
    <submittedName>
        <fullName evidence="4">Phosphoserine phosphatase RsbU</fullName>
        <ecNumber evidence="4">3.1.3.3</ecNumber>
    </submittedName>
</protein>
<feature type="domain" description="FHA" evidence="3">
    <location>
        <begin position="22"/>
        <end position="71"/>
    </location>
</feature>
<dbReference type="Pfam" id="PF07228">
    <property type="entry name" value="SpoIIE"/>
    <property type="match status" value="1"/>
</dbReference>
<evidence type="ECO:0000313" key="4">
    <source>
        <dbReference type="EMBL" id="QDU44151.1"/>
    </source>
</evidence>
<proteinExistence type="predicted"/>
<dbReference type="SUPFAM" id="SSF55781">
    <property type="entry name" value="GAF domain-like"/>
    <property type="match status" value="1"/>
</dbReference>
<dbReference type="SMART" id="SM00331">
    <property type="entry name" value="PP2C_SIG"/>
    <property type="match status" value="1"/>
</dbReference>
<dbReference type="SMART" id="SM00065">
    <property type="entry name" value="GAF"/>
    <property type="match status" value="1"/>
</dbReference>
<dbReference type="GO" id="GO:0016791">
    <property type="term" value="F:phosphatase activity"/>
    <property type="evidence" value="ECO:0007669"/>
    <property type="project" value="TreeGrafter"/>
</dbReference>
<dbReference type="SUPFAM" id="SSF49879">
    <property type="entry name" value="SMAD/FHA domain"/>
    <property type="match status" value="1"/>
</dbReference>
<organism evidence="4 5">
    <name type="scientific">Symmachiella dynata</name>
    <dbReference type="NCBI Taxonomy" id="2527995"/>
    <lineage>
        <taxon>Bacteria</taxon>
        <taxon>Pseudomonadati</taxon>
        <taxon>Planctomycetota</taxon>
        <taxon>Planctomycetia</taxon>
        <taxon>Planctomycetales</taxon>
        <taxon>Planctomycetaceae</taxon>
        <taxon>Symmachiella</taxon>
    </lineage>
</organism>
<dbReference type="EC" id="3.1.3.3" evidence="4"/>
<evidence type="ECO:0000256" key="1">
    <source>
        <dbReference type="ARBA" id="ARBA00022801"/>
    </source>
</evidence>
<dbReference type="Proteomes" id="UP000319383">
    <property type="component" value="Chromosome"/>
</dbReference>
<keyword evidence="1 4" id="KW-0378">Hydrolase</keyword>
<dbReference type="Pfam" id="PF00498">
    <property type="entry name" value="FHA"/>
    <property type="match status" value="1"/>
</dbReference>
<dbReference type="Gene3D" id="3.30.450.40">
    <property type="match status" value="1"/>
</dbReference>
<reference evidence="4 5" key="1">
    <citation type="submission" date="2019-02" db="EMBL/GenBank/DDBJ databases">
        <title>Deep-cultivation of Planctomycetes and their phenomic and genomic characterization uncovers novel biology.</title>
        <authorList>
            <person name="Wiegand S."/>
            <person name="Jogler M."/>
            <person name="Boedeker C."/>
            <person name="Pinto D."/>
            <person name="Vollmers J."/>
            <person name="Rivas-Marin E."/>
            <person name="Kohn T."/>
            <person name="Peeters S.H."/>
            <person name="Heuer A."/>
            <person name="Rast P."/>
            <person name="Oberbeckmann S."/>
            <person name="Bunk B."/>
            <person name="Jeske O."/>
            <person name="Meyerdierks A."/>
            <person name="Storesund J.E."/>
            <person name="Kallscheuer N."/>
            <person name="Luecker S."/>
            <person name="Lage O.M."/>
            <person name="Pohl T."/>
            <person name="Merkel B.J."/>
            <person name="Hornburger P."/>
            <person name="Mueller R.-W."/>
            <person name="Bruemmer F."/>
            <person name="Labrenz M."/>
            <person name="Spormann A.M."/>
            <person name="Op den Camp H."/>
            <person name="Overmann J."/>
            <person name="Amann R."/>
            <person name="Jetten M.S.M."/>
            <person name="Mascher T."/>
            <person name="Medema M.H."/>
            <person name="Devos D.P."/>
            <person name="Kaster A.-K."/>
            <person name="Ovreas L."/>
            <person name="Rohde M."/>
            <person name="Galperin M.Y."/>
            <person name="Jogler C."/>
        </authorList>
    </citation>
    <scope>NUCLEOTIDE SEQUENCE [LARGE SCALE GENOMIC DNA]</scope>
    <source>
        <strain evidence="4 5">Mal52</strain>
    </source>
</reference>
<dbReference type="InterPro" id="IPR008984">
    <property type="entry name" value="SMAD_FHA_dom_sf"/>
</dbReference>
<dbReference type="RefSeq" id="WP_145376524.1">
    <property type="nucleotide sequence ID" value="NZ_CAXBED010000061.1"/>
</dbReference>
<dbReference type="AlphaFoldDB" id="A0A517ZNW5"/>
<accession>A0A517ZNW5</accession>
<dbReference type="InterPro" id="IPR001932">
    <property type="entry name" value="PPM-type_phosphatase-like_dom"/>
</dbReference>
<dbReference type="Gene3D" id="3.60.40.10">
    <property type="entry name" value="PPM-type phosphatase domain"/>
    <property type="match status" value="1"/>
</dbReference>
<evidence type="ECO:0000256" key="2">
    <source>
        <dbReference type="SAM" id="MobiDB-lite"/>
    </source>
</evidence>
<dbReference type="CDD" id="cd00060">
    <property type="entry name" value="FHA"/>
    <property type="match status" value="1"/>
</dbReference>
<feature type="region of interest" description="Disordered" evidence="2">
    <location>
        <begin position="99"/>
        <end position="121"/>
    </location>
</feature>
<dbReference type="PANTHER" id="PTHR43156:SF2">
    <property type="entry name" value="STAGE II SPORULATION PROTEIN E"/>
    <property type="match status" value="1"/>
</dbReference>
<dbReference type="Gene3D" id="2.60.200.20">
    <property type="match status" value="1"/>
</dbReference>
<name>A0A517ZNW5_9PLAN</name>
<dbReference type="InterPro" id="IPR052016">
    <property type="entry name" value="Bact_Sigma-Reg"/>
</dbReference>
<dbReference type="PROSITE" id="PS50006">
    <property type="entry name" value="FHA_DOMAIN"/>
    <property type="match status" value="1"/>
</dbReference>
<dbReference type="SMART" id="SM00240">
    <property type="entry name" value="FHA"/>
    <property type="match status" value="1"/>
</dbReference>
<dbReference type="Pfam" id="PF01590">
    <property type="entry name" value="GAF"/>
    <property type="match status" value="1"/>
</dbReference>
<dbReference type="InterPro" id="IPR029016">
    <property type="entry name" value="GAF-like_dom_sf"/>
</dbReference>
<dbReference type="InterPro" id="IPR000253">
    <property type="entry name" value="FHA_dom"/>
</dbReference>
<feature type="compositionally biased region" description="Acidic residues" evidence="2">
    <location>
        <begin position="111"/>
        <end position="121"/>
    </location>
</feature>
<dbReference type="EMBL" id="CP036276">
    <property type="protein sequence ID" value="QDU44151.1"/>
    <property type="molecule type" value="Genomic_DNA"/>
</dbReference>
<dbReference type="SUPFAM" id="SSF81606">
    <property type="entry name" value="PP2C-like"/>
    <property type="match status" value="1"/>
</dbReference>
<dbReference type="InterPro" id="IPR003018">
    <property type="entry name" value="GAF"/>
</dbReference>
<dbReference type="PANTHER" id="PTHR43156">
    <property type="entry name" value="STAGE II SPORULATION PROTEIN E-RELATED"/>
    <property type="match status" value="1"/>
</dbReference>
<evidence type="ECO:0000259" key="3">
    <source>
        <dbReference type="PROSITE" id="PS50006"/>
    </source>
</evidence>
<sequence>MASLVLLKGGEALEYQLSDGECTLGRHPDCTIQLDSNMVSRHHARIVPRDDAFFLEDLGSGNGTLINGKRVLEPVALCDDDRIKLGPLLLRFQDTASPRTGEPVPAFDLDITGEGDDDDDPGTIMGTITSKGLFGQLEVRPEAKLDAILQISRSLAGTVDLDSLLPKILDTLFTVFPHADRGVVMLKDPVRGNMIPKAIKHRLDEQDESVKISRTILNKVLAEKTGILSADAATDVRFEASESISNLTIRSMMCVPLLALDGEPMGVINIDTQNPFNQFKNEDLELLMAVAGQAALSYDNARLLVSHMEKEKQDGEMSIARNVQKSLLPEQMPDIPGYQFYASYEAAQAVGGDYFDVIRLSDRKICLAFGDVAGKGVPASLVMSRLSSAVQSTMQFVSDGVDAVNRINNHMCNRACEGRFVTFVLTIIDLKTNKMQVVNAGHMSPIIRKTDGSYEEFPEEAIGVPIGVLEDFQFTATNRTIAPGETVVIYTDGVSEAMDHDSTLYGLDHLREFVCQGPADPAELGQMILADVKRHANGRPQNDDITLMSFGRLSNDK</sequence>
<evidence type="ECO:0000313" key="5">
    <source>
        <dbReference type="Proteomes" id="UP000319383"/>
    </source>
</evidence>
<keyword evidence="5" id="KW-1185">Reference proteome</keyword>
<dbReference type="InterPro" id="IPR036457">
    <property type="entry name" value="PPM-type-like_dom_sf"/>
</dbReference>